<dbReference type="SUPFAM" id="SSF47459">
    <property type="entry name" value="HLH, helix-loop-helix DNA-binding domain"/>
    <property type="match status" value="1"/>
</dbReference>
<dbReference type="Gramene" id="TRITD5Bv1G162080.2">
    <property type="protein sequence ID" value="TRITD5Bv1G162080.2"/>
    <property type="gene ID" value="TRITD5Bv1G162080"/>
</dbReference>
<dbReference type="OMA" id="FLFCHGH"/>
<evidence type="ECO:0000313" key="8">
    <source>
        <dbReference type="EMBL" id="VAI34398.1"/>
    </source>
</evidence>
<feature type="domain" description="BHLH" evidence="7">
    <location>
        <begin position="108"/>
        <end position="158"/>
    </location>
</feature>
<evidence type="ECO:0000256" key="3">
    <source>
        <dbReference type="ARBA" id="ARBA00023015"/>
    </source>
</evidence>
<evidence type="ECO:0000259" key="7">
    <source>
        <dbReference type="PROSITE" id="PS50888"/>
    </source>
</evidence>
<proteinExistence type="inferred from homology"/>
<dbReference type="InterPro" id="IPR024097">
    <property type="entry name" value="bHLH_ZIP_TF"/>
</dbReference>
<protein>
    <recommendedName>
        <fullName evidence="7">BHLH domain-containing protein</fullName>
    </recommendedName>
</protein>
<comment type="subcellular location">
    <subcellularLocation>
        <location evidence="1">Nucleus</location>
    </subcellularLocation>
</comment>
<dbReference type="Pfam" id="PF00010">
    <property type="entry name" value="HLH"/>
    <property type="match status" value="1"/>
</dbReference>
<dbReference type="PROSITE" id="PS50888">
    <property type="entry name" value="BHLH"/>
    <property type="match status" value="1"/>
</dbReference>
<dbReference type="PANTHER" id="PTHR12565:SF431">
    <property type="entry name" value="TRANSCRIPTION FACTOR BHLH137"/>
    <property type="match status" value="1"/>
</dbReference>
<evidence type="ECO:0000256" key="2">
    <source>
        <dbReference type="ARBA" id="ARBA00005510"/>
    </source>
</evidence>
<dbReference type="CDD" id="cd18919">
    <property type="entry name" value="bHLH_AtBPE_like"/>
    <property type="match status" value="1"/>
</dbReference>
<evidence type="ECO:0000256" key="4">
    <source>
        <dbReference type="ARBA" id="ARBA00023163"/>
    </source>
</evidence>
<evidence type="ECO:0000313" key="9">
    <source>
        <dbReference type="Proteomes" id="UP000324705"/>
    </source>
</evidence>
<name>A0A9R1ANK7_TRITD</name>
<feature type="region of interest" description="Disordered" evidence="6">
    <location>
        <begin position="203"/>
        <end position="232"/>
    </location>
</feature>
<keyword evidence="3" id="KW-0805">Transcription regulation</keyword>
<reference evidence="8 9" key="1">
    <citation type="submission" date="2017-09" db="EMBL/GenBank/DDBJ databases">
        <authorList>
            <consortium name="International Durum Wheat Genome Sequencing Consortium (IDWGSC)"/>
            <person name="Milanesi L."/>
        </authorList>
    </citation>
    <scope>NUCLEOTIDE SEQUENCE [LARGE SCALE GENOMIC DNA]</scope>
    <source>
        <strain evidence="9">cv. Svevo</strain>
    </source>
</reference>
<dbReference type="InterPro" id="IPR011598">
    <property type="entry name" value="bHLH_dom"/>
</dbReference>
<dbReference type="Proteomes" id="UP000324705">
    <property type="component" value="Chromosome 5B"/>
</dbReference>
<dbReference type="GO" id="GO:0003700">
    <property type="term" value="F:DNA-binding transcription factor activity"/>
    <property type="evidence" value="ECO:0007669"/>
    <property type="project" value="TreeGrafter"/>
</dbReference>
<dbReference type="PANTHER" id="PTHR12565">
    <property type="entry name" value="STEROL REGULATORY ELEMENT-BINDING PROTEIN"/>
    <property type="match status" value="1"/>
</dbReference>
<dbReference type="SMART" id="SM00353">
    <property type="entry name" value="HLH"/>
    <property type="match status" value="1"/>
</dbReference>
<accession>A0A9R1ANK7</accession>
<feature type="compositionally biased region" description="Basic and acidic residues" evidence="6">
    <location>
        <begin position="69"/>
        <end position="78"/>
    </location>
</feature>
<evidence type="ECO:0000256" key="1">
    <source>
        <dbReference type="ARBA" id="ARBA00004123"/>
    </source>
</evidence>
<dbReference type="InterPro" id="IPR036638">
    <property type="entry name" value="HLH_DNA-bd_sf"/>
</dbReference>
<organism evidence="8 9">
    <name type="scientific">Triticum turgidum subsp. durum</name>
    <name type="common">Durum wheat</name>
    <name type="synonym">Triticum durum</name>
    <dbReference type="NCBI Taxonomy" id="4567"/>
    <lineage>
        <taxon>Eukaryota</taxon>
        <taxon>Viridiplantae</taxon>
        <taxon>Streptophyta</taxon>
        <taxon>Embryophyta</taxon>
        <taxon>Tracheophyta</taxon>
        <taxon>Spermatophyta</taxon>
        <taxon>Magnoliopsida</taxon>
        <taxon>Liliopsida</taxon>
        <taxon>Poales</taxon>
        <taxon>Poaceae</taxon>
        <taxon>BOP clade</taxon>
        <taxon>Pooideae</taxon>
        <taxon>Triticodae</taxon>
        <taxon>Triticeae</taxon>
        <taxon>Triticinae</taxon>
        <taxon>Triticum</taxon>
    </lineage>
</organism>
<comment type="similarity">
    <text evidence="2">Belongs to the bHLH protein family.</text>
</comment>
<evidence type="ECO:0000256" key="5">
    <source>
        <dbReference type="ARBA" id="ARBA00023242"/>
    </source>
</evidence>
<dbReference type="EMBL" id="LT934120">
    <property type="protein sequence ID" value="VAI34398.1"/>
    <property type="molecule type" value="Genomic_DNA"/>
</dbReference>
<dbReference type="Gene3D" id="4.10.280.10">
    <property type="entry name" value="Helix-loop-helix DNA-binding domain"/>
    <property type="match status" value="1"/>
</dbReference>
<dbReference type="AlphaFoldDB" id="A0A9R1ANK7"/>
<dbReference type="GO" id="GO:0046983">
    <property type="term" value="F:protein dimerization activity"/>
    <property type="evidence" value="ECO:0007669"/>
    <property type="project" value="InterPro"/>
</dbReference>
<keyword evidence="4" id="KW-0804">Transcription</keyword>
<keyword evidence="9" id="KW-1185">Reference proteome</keyword>
<dbReference type="GO" id="GO:0005634">
    <property type="term" value="C:nucleus"/>
    <property type="evidence" value="ECO:0007669"/>
    <property type="project" value="UniProtKB-SubCell"/>
</dbReference>
<feature type="region of interest" description="Disordered" evidence="6">
    <location>
        <begin position="49"/>
        <end position="119"/>
    </location>
</feature>
<keyword evidence="5" id="KW-0539">Nucleus</keyword>
<gene>
    <name evidence="8" type="ORF">TRITD_5Bv1G162080</name>
</gene>
<evidence type="ECO:0000256" key="6">
    <source>
        <dbReference type="SAM" id="MobiDB-lite"/>
    </source>
</evidence>
<sequence>MAGFSHLPQQMEYGLTNAGSFLLCHGNPEDAAASLEGSSGVLDTPLVATASVEKKRKPKEDTASLNSAHSKETKESTRKRGGKKQGKEVDEEEEEPKGYIHVRARRGQATDSHSLSERVRRERISERMRMLQSLVPGCDKVTGKALILDEIINYVQSLQNQVEFLSMRIASLSPVVYGFGMESGAAFSDQSQKIEGMFHEAAALPTGPPMNRSSSPAPSQAMMDTGTSSSSPPYSLQGTQVWPLSLSLSLSLSLYMIDHSGPNSKALLNVHACRADEAAHVCMISQDNGSSSSSYMMQTVGEPRHELFNQVMFSNYMCSFQQ</sequence>
<dbReference type="FunFam" id="4.10.280.10:FF:000002">
    <property type="entry name" value="Basic helix-loop-helix transcription factor"/>
    <property type="match status" value="1"/>
</dbReference>